<organism evidence="10 11">
    <name type="scientific">Meganyctiphanes norvegica</name>
    <name type="common">Northern krill</name>
    <name type="synonym">Thysanopoda norvegica</name>
    <dbReference type="NCBI Taxonomy" id="48144"/>
    <lineage>
        <taxon>Eukaryota</taxon>
        <taxon>Metazoa</taxon>
        <taxon>Ecdysozoa</taxon>
        <taxon>Arthropoda</taxon>
        <taxon>Crustacea</taxon>
        <taxon>Multicrustacea</taxon>
        <taxon>Malacostraca</taxon>
        <taxon>Eumalacostraca</taxon>
        <taxon>Eucarida</taxon>
        <taxon>Euphausiacea</taxon>
        <taxon>Euphausiidae</taxon>
        <taxon>Meganyctiphanes</taxon>
    </lineage>
</organism>
<evidence type="ECO:0000256" key="2">
    <source>
        <dbReference type="ARBA" id="ARBA00022761"/>
    </source>
</evidence>
<keyword evidence="11" id="KW-1185">Reference proteome</keyword>
<dbReference type="SUPFAM" id="SSF48431">
    <property type="entry name" value="Lipovitellin-phosvitin complex, superhelical domain"/>
    <property type="match status" value="1"/>
</dbReference>
<dbReference type="SUPFAM" id="SSF56968">
    <property type="entry name" value="Lipovitellin-phosvitin complex, beta-sheet shell regions"/>
    <property type="match status" value="1"/>
</dbReference>
<dbReference type="Proteomes" id="UP001497623">
    <property type="component" value="Unassembled WGS sequence"/>
</dbReference>
<dbReference type="SMART" id="SM00638">
    <property type="entry name" value="LPD_N"/>
    <property type="match status" value="1"/>
</dbReference>
<accession>A0AAV2PNQ1</accession>
<reference evidence="10 11" key="1">
    <citation type="submission" date="2024-05" db="EMBL/GenBank/DDBJ databases">
        <authorList>
            <person name="Wallberg A."/>
        </authorList>
    </citation>
    <scope>NUCLEOTIDE SEQUENCE [LARGE SCALE GENOMIC DNA]</scope>
</reference>
<dbReference type="Gene3D" id="1.25.10.20">
    <property type="entry name" value="Vitellinogen, superhelical"/>
    <property type="match status" value="1"/>
</dbReference>
<feature type="domain" description="Vitellogenin" evidence="8">
    <location>
        <begin position="112"/>
        <end position="858"/>
    </location>
</feature>
<feature type="chain" id="PRO_5043595544" description="Vitellogenin" evidence="7">
    <location>
        <begin position="23"/>
        <end position="1197"/>
    </location>
</feature>
<keyword evidence="1 7" id="KW-0732">Signal</keyword>
<dbReference type="GO" id="GO:0005319">
    <property type="term" value="F:lipid transporter activity"/>
    <property type="evidence" value="ECO:0007669"/>
    <property type="project" value="InterPro"/>
</dbReference>
<evidence type="ECO:0000256" key="7">
    <source>
        <dbReference type="SAM" id="SignalP"/>
    </source>
</evidence>
<feature type="domain" description="IGFBP N-terminal" evidence="9">
    <location>
        <begin position="21"/>
        <end position="103"/>
    </location>
</feature>
<evidence type="ECO:0000256" key="5">
    <source>
        <dbReference type="PROSITE-ProRule" id="PRU00557"/>
    </source>
</evidence>
<protein>
    <recommendedName>
        <fullName evidence="12">Vitellogenin</fullName>
    </recommendedName>
</protein>
<evidence type="ECO:0000259" key="9">
    <source>
        <dbReference type="PROSITE" id="PS51323"/>
    </source>
</evidence>
<name>A0AAV2PNQ1_MEGNR</name>
<gene>
    <name evidence="10" type="ORF">MNOR_LOCUS1498</name>
</gene>
<feature type="signal peptide" evidence="7">
    <location>
        <begin position="1"/>
        <end position="22"/>
    </location>
</feature>
<evidence type="ECO:0000256" key="1">
    <source>
        <dbReference type="ARBA" id="ARBA00022729"/>
    </source>
</evidence>
<dbReference type="InterPro" id="IPR050733">
    <property type="entry name" value="Vitellogenin/Apolipophorin"/>
</dbReference>
<dbReference type="InterPro" id="IPR015816">
    <property type="entry name" value="Vitellinogen_b-sht_N"/>
</dbReference>
<dbReference type="PANTHER" id="PTHR23345:SF15">
    <property type="entry name" value="VITELLOGENIN 1-RELATED"/>
    <property type="match status" value="1"/>
</dbReference>
<keyword evidence="2" id="KW-0758">Storage protein</keyword>
<dbReference type="InterPro" id="IPR000867">
    <property type="entry name" value="IGFBP-like"/>
</dbReference>
<evidence type="ECO:0000313" key="11">
    <source>
        <dbReference type="Proteomes" id="UP001497623"/>
    </source>
</evidence>
<dbReference type="Gene3D" id="2.30.230.10">
    <property type="entry name" value="Lipovitellin, beta-sheet shell regions, chain A"/>
    <property type="match status" value="1"/>
</dbReference>
<evidence type="ECO:0000256" key="4">
    <source>
        <dbReference type="ARBA" id="ARBA00023180"/>
    </source>
</evidence>
<dbReference type="PROSITE" id="PS51211">
    <property type="entry name" value="VITELLOGENIN"/>
    <property type="match status" value="1"/>
</dbReference>
<sequence>MMDKGVVIVALGLLALANRSLALSCPPCDPATDCEPLSNCAYGVTKEACGCCDVCDQGPGETCGGPWGTSGKCGDGLYCMNPCPTPGFLQGPTINQVGVCVGENNATYCNGMHEGLEYHYEYSSRLTAGLREVGRQEASSAFKADVRMQVQSQEVVIVQLSNIMVGDINSEPLPCRESEDQDFQGIEYIPLVDNVDKLQIPFKLQIDKRKLINIIAPGDEPYWITNIRKSIAYLFSLPFLHSKQEPYFDEYGYSPFGECLTRYSLTPIMNELKLKENKKLSIEEDVQLGDSSPDALTKHKGVKGSSKTRKGSKGSKGAKGAKGSKGGTKGGPNSPTASDLVKVPRLADKMWRLTRSIDFEQCLDLVQVHSQGLKMVGTKDSPDDCGERHFSRSHDGTFILRGDLDGLRLEKAEVQGVYTVDALGTNEEHINSFAIQTINLVSVRLIEEEIIIENEGSLYAETQLRHDVTPYIDRGRSPDEFAEPKTCTVRLSTIDSQRTVSKIREIVVSLSSGQSTHIVGDLDTMSQNIFVFSADDLQIIYDQLSDIEKKFFFKVLIVSGYETSYLFFFQKWSSRQVSDDVIFDFILNMANNIKSSKIVGVVQDMIINSIENQYLKGLALMNYAHLANRFCLNPCGYKNHRDHLCKQMDCTPFVTGTFIPWVTNMLNSEMFHSREIYMWERLIYLQTLANLHTVEVIPVVLPFVTDAPMGWANDEPIDIRLRIGAIYALRKENMPANAKKQICNILMALFVNHHEHYRVREYALLMLNHWNLPAAWWHRLAVISWQEPNQQVASLIYATITTMAKVDLGAKRVEALVKPASPNSLSNSRVIMYIKGNSEDMLRYWYDMVLSGNDEDLFPRMVKLYLRLGFLNQNFNGARLSGHFDGSNIWKYFSKMFDSFTPDQSQELVQEMFMELLFEMDVYSTCHLNNMAIPALNMVIGTDCTLKTAPEEGTFMPFSETSLQMVLNRQYLVNTGRITTVITTEVGTQLHIDVTNPTFISTQSENFQMDFDQGTYKVDATIRLDSMKETHVKSMVPWTNQAMVAGLESRQEIKLPLAISGTLNIRKKQLSINFKPRDDKKDYILLVSNTPYTVRTPMQNTPRFSSLDDYKEVVSESLVKHTWPLIPVSGLAMTAVWESDMQPLVNAHINSFFSGFYSFSSLYNIMRPNARKYKFLWNVNLKEATTKSWTFTFNYMD</sequence>
<feature type="non-terminal residue" evidence="10">
    <location>
        <position position="1197"/>
    </location>
</feature>
<evidence type="ECO:0000256" key="6">
    <source>
        <dbReference type="SAM" id="MobiDB-lite"/>
    </source>
</evidence>
<dbReference type="InterPro" id="IPR015819">
    <property type="entry name" value="Lipid_transp_b-sht_shell"/>
</dbReference>
<dbReference type="SMART" id="SM00121">
    <property type="entry name" value="IB"/>
    <property type="match status" value="1"/>
</dbReference>
<dbReference type="InterPro" id="IPR009030">
    <property type="entry name" value="Growth_fac_rcpt_cys_sf"/>
</dbReference>
<keyword evidence="4" id="KW-0325">Glycoprotein</keyword>
<dbReference type="Gene3D" id="4.10.40.20">
    <property type="match status" value="1"/>
</dbReference>
<dbReference type="SUPFAM" id="SSF57184">
    <property type="entry name" value="Growth factor receptor domain"/>
    <property type="match status" value="1"/>
</dbReference>
<feature type="compositionally biased region" description="Basic residues" evidence="6">
    <location>
        <begin position="298"/>
        <end position="313"/>
    </location>
</feature>
<feature type="region of interest" description="Disordered" evidence="6">
    <location>
        <begin position="289"/>
        <end position="341"/>
    </location>
</feature>
<comment type="caution">
    <text evidence="10">The sequence shown here is derived from an EMBL/GenBank/DDBJ whole genome shotgun (WGS) entry which is preliminary data.</text>
</comment>
<keyword evidence="3" id="KW-1015">Disulfide bond</keyword>
<dbReference type="InterPro" id="IPR001747">
    <property type="entry name" value="Vitellogenin_N"/>
</dbReference>
<dbReference type="InterPro" id="IPR011030">
    <property type="entry name" value="Lipovitellin_superhlx_dom"/>
</dbReference>
<dbReference type="PANTHER" id="PTHR23345">
    <property type="entry name" value="VITELLOGENIN-RELATED"/>
    <property type="match status" value="1"/>
</dbReference>
<comment type="caution">
    <text evidence="5">Lacks conserved residue(s) required for the propagation of feature annotation.</text>
</comment>
<evidence type="ECO:0008006" key="12">
    <source>
        <dbReference type="Google" id="ProtNLM"/>
    </source>
</evidence>
<dbReference type="EMBL" id="CAXKWB010000398">
    <property type="protein sequence ID" value="CAL4060646.1"/>
    <property type="molecule type" value="Genomic_DNA"/>
</dbReference>
<dbReference type="GO" id="GO:0005576">
    <property type="term" value="C:extracellular region"/>
    <property type="evidence" value="ECO:0007669"/>
    <property type="project" value="InterPro"/>
</dbReference>
<dbReference type="AlphaFoldDB" id="A0AAV2PNQ1"/>
<evidence type="ECO:0000259" key="8">
    <source>
        <dbReference type="PROSITE" id="PS51211"/>
    </source>
</evidence>
<proteinExistence type="predicted"/>
<evidence type="ECO:0000313" key="10">
    <source>
        <dbReference type="EMBL" id="CAL4060646.1"/>
    </source>
</evidence>
<evidence type="ECO:0000256" key="3">
    <source>
        <dbReference type="ARBA" id="ARBA00023157"/>
    </source>
</evidence>
<dbReference type="Pfam" id="PF01347">
    <property type="entry name" value="Vitellogenin_N"/>
    <property type="match status" value="1"/>
</dbReference>
<dbReference type="PROSITE" id="PS51323">
    <property type="entry name" value="IGFBP_N_2"/>
    <property type="match status" value="1"/>
</dbReference>